<protein>
    <submittedName>
        <fullName evidence="2">Uncharacterized protein</fullName>
    </submittedName>
</protein>
<feature type="signal peptide" evidence="1">
    <location>
        <begin position="1"/>
        <end position="32"/>
    </location>
</feature>
<name>I3T7Y2_LOTJA</name>
<evidence type="ECO:0000256" key="1">
    <source>
        <dbReference type="SAM" id="SignalP"/>
    </source>
</evidence>
<sequence length="42" mass="4874">MWVVKAPAFTIRNPFNQTIWLWWLIRVAPVVAAFDDDDVVDG</sequence>
<organism evidence="2">
    <name type="scientific">Lotus japonicus</name>
    <name type="common">Lotus corniculatus var. japonicus</name>
    <dbReference type="NCBI Taxonomy" id="34305"/>
    <lineage>
        <taxon>Eukaryota</taxon>
        <taxon>Viridiplantae</taxon>
        <taxon>Streptophyta</taxon>
        <taxon>Embryophyta</taxon>
        <taxon>Tracheophyta</taxon>
        <taxon>Spermatophyta</taxon>
        <taxon>Magnoliopsida</taxon>
        <taxon>eudicotyledons</taxon>
        <taxon>Gunneridae</taxon>
        <taxon>Pentapetalae</taxon>
        <taxon>rosids</taxon>
        <taxon>fabids</taxon>
        <taxon>Fabales</taxon>
        <taxon>Fabaceae</taxon>
        <taxon>Papilionoideae</taxon>
        <taxon>50 kb inversion clade</taxon>
        <taxon>NPAAA clade</taxon>
        <taxon>Hologalegina</taxon>
        <taxon>robinioid clade</taxon>
        <taxon>Loteae</taxon>
        <taxon>Lotus</taxon>
    </lineage>
</organism>
<proteinExistence type="evidence at transcript level"/>
<keyword evidence="1" id="KW-0732">Signal</keyword>
<accession>I3T7Y2</accession>
<evidence type="ECO:0000313" key="2">
    <source>
        <dbReference type="EMBL" id="AFK48624.1"/>
    </source>
</evidence>
<dbReference type="AlphaFoldDB" id="I3T7Y2"/>
<dbReference type="EMBL" id="BT148830">
    <property type="protein sequence ID" value="AFK48624.1"/>
    <property type="molecule type" value="mRNA"/>
</dbReference>
<reference evidence="2" key="1">
    <citation type="submission" date="2012-05" db="EMBL/GenBank/DDBJ databases">
        <authorList>
            <person name="Krishnakumar V."/>
            <person name="Cheung F."/>
            <person name="Xiao Y."/>
            <person name="Chan A."/>
            <person name="Moskal W.A."/>
            <person name="Town C.D."/>
        </authorList>
    </citation>
    <scope>NUCLEOTIDE SEQUENCE</scope>
</reference>
<feature type="chain" id="PRO_5003679317" evidence="1">
    <location>
        <begin position="33"/>
        <end position="42"/>
    </location>
</feature>